<keyword evidence="4" id="KW-0723">Serine/threonine-protein kinase</keyword>
<dbReference type="PANTHER" id="PTHR48055">
    <property type="entry name" value="LEUCINE-RICH REPEAT RECEPTOR PROTEIN KINASE EMS1"/>
    <property type="match status" value="1"/>
</dbReference>
<evidence type="ECO:0000256" key="10">
    <source>
        <dbReference type="ARBA" id="ARBA00022737"/>
    </source>
</evidence>
<dbReference type="EMBL" id="JBBNAF010000011">
    <property type="protein sequence ID" value="KAK9098137.1"/>
    <property type="molecule type" value="Genomic_DNA"/>
</dbReference>
<dbReference type="GO" id="GO:0005886">
    <property type="term" value="C:plasma membrane"/>
    <property type="evidence" value="ECO:0007669"/>
    <property type="project" value="UniProtKB-SubCell"/>
</dbReference>
<evidence type="ECO:0000256" key="17">
    <source>
        <dbReference type="ARBA" id="ARBA00023180"/>
    </source>
</evidence>
<evidence type="ECO:0000256" key="19">
    <source>
        <dbReference type="ARBA" id="ARBA00048679"/>
    </source>
</evidence>
<keyword evidence="9" id="KW-0732">Signal</keyword>
<dbReference type="Gene3D" id="3.30.200.20">
    <property type="entry name" value="Phosphorylase Kinase, domain 1"/>
    <property type="match status" value="1"/>
</dbReference>
<proteinExistence type="predicted"/>
<dbReference type="GO" id="GO:0004674">
    <property type="term" value="F:protein serine/threonine kinase activity"/>
    <property type="evidence" value="ECO:0007669"/>
    <property type="project" value="UniProtKB-KW"/>
</dbReference>
<evidence type="ECO:0000256" key="14">
    <source>
        <dbReference type="ARBA" id="ARBA00022989"/>
    </source>
</evidence>
<dbReference type="EC" id="2.7.11.1" evidence="2"/>
<keyword evidence="6" id="KW-0433">Leucine-rich repeat</keyword>
<keyword evidence="16" id="KW-0675">Receptor</keyword>
<keyword evidence="10" id="KW-0677">Repeat</keyword>
<keyword evidence="11" id="KW-0547">Nucleotide-binding</keyword>
<keyword evidence="15" id="KW-0472">Membrane</keyword>
<dbReference type="SUPFAM" id="SSF56112">
    <property type="entry name" value="Protein kinase-like (PK-like)"/>
    <property type="match status" value="1"/>
</dbReference>
<evidence type="ECO:0000256" key="1">
    <source>
        <dbReference type="ARBA" id="ARBA00004162"/>
    </source>
</evidence>
<comment type="subcellular location">
    <subcellularLocation>
        <location evidence="1">Cell membrane</location>
        <topology evidence="1">Single-pass membrane protein</topology>
    </subcellularLocation>
</comment>
<dbReference type="AlphaFoldDB" id="A0AAP0EU48"/>
<dbReference type="Pfam" id="PF00069">
    <property type="entry name" value="Pkinase"/>
    <property type="match status" value="1"/>
</dbReference>
<evidence type="ECO:0000256" key="18">
    <source>
        <dbReference type="ARBA" id="ARBA00047899"/>
    </source>
</evidence>
<dbReference type="Proteomes" id="UP001420932">
    <property type="component" value="Unassembled WGS sequence"/>
</dbReference>
<evidence type="ECO:0000313" key="21">
    <source>
        <dbReference type="EMBL" id="KAK9098137.1"/>
    </source>
</evidence>
<evidence type="ECO:0000313" key="22">
    <source>
        <dbReference type="Proteomes" id="UP001420932"/>
    </source>
</evidence>
<organism evidence="21 22">
    <name type="scientific">Stephania yunnanensis</name>
    <dbReference type="NCBI Taxonomy" id="152371"/>
    <lineage>
        <taxon>Eukaryota</taxon>
        <taxon>Viridiplantae</taxon>
        <taxon>Streptophyta</taxon>
        <taxon>Embryophyta</taxon>
        <taxon>Tracheophyta</taxon>
        <taxon>Spermatophyta</taxon>
        <taxon>Magnoliopsida</taxon>
        <taxon>Ranunculales</taxon>
        <taxon>Menispermaceae</taxon>
        <taxon>Menispermoideae</taxon>
        <taxon>Cissampelideae</taxon>
        <taxon>Stephania</taxon>
    </lineage>
</organism>
<dbReference type="InterPro" id="IPR000719">
    <property type="entry name" value="Prot_kinase_dom"/>
</dbReference>
<keyword evidence="22" id="KW-1185">Reference proteome</keyword>
<comment type="catalytic activity">
    <reaction evidence="18">
        <text>L-threonyl-[protein] + ATP = O-phospho-L-threonyl-[protein] + ADP + H(+)</text>
        <dbReference type="Rhea" id="RHEA:46608"/>
        <dbReference type="Rhea" id="RHEA-COMP:11060"/>
        <dbReference type="Rhea" id="RHEA-COMP:11605"/>
        <dbReference type="ChEBI" id="CHEBI:15378"/>
        <dbReference type="ChEBI" id="CHEBI:30013"/>
        <dbReference type="ChEBI" id="CHEBI:30616"/>
        <dbReference type="ChEBI" id="CHEBI:61977"/>
        <dbReference type="ChEBI" id="CHEBI:456216"/>
        <dbReference type="EC" id="2.7.11.1"/>
    </reaction>
</comment>
<evidence type="ECO:0000256" key="7">
    <source>
        <dbReference type="ARBA" id="ARBA00022679"/>
    </source>
</evidence>
<evidence type="ECO:0000256" key="13">
    <source>
        <dbReference type="ARBA" id="ARBA00022840"/>
    </source>
</evidence>
<keyword evidence="14" id="KW-1133">Transmembrane helix</keyword>
<sequence>MEGEILNSFKRECQVLKRTRHRNLIRIITTCTKPDFKALVLPLMPNGSLENHLYPIHGSEHNLSLVQVVNICSDIAEGMAYLHHYSPVRVIHCDLKPSNILLNDDMTALVTDFGIARFAKSGGEGSYRGKNTSVLDPSSSFPSTAGLLCGSIGYIPPEYGMGMLASTQGDVYSFGVLILEILTGKRPTDVLFHQGSSLPQWVKTHYPDRLEPILNRAVLTHPPPLTSAANINTKIWKDVVLEMVELGLICTQNSASMRPSMLDVANEMGCLKQFEIIGALQDFFNPEAWSPHEKKIAQFASKQQVKKHYLLRGRDLGGYSRVSGTYLEASAGHFKGVGANYIQTIAMVCG</sequence>
<protein>
    <recommendedName>
        <fullName evidence="2">non-specific serine/threonine protein kinase</fullName>
        <ecNumber evidence="2">2.7.11.1</ecNumber>
    </recommendedName>
</protein>
<evidence type="ECO:0000256" key="3">
    <source>
        <dbReference type="ARBA" id="ARBA00022475"/>
    </source>
</evidence>
<evidence type="ECO:0000259" key="20">
    <source>
        <dbReference type="PROSITE" id="PS50011"/>
    </source>
</evidence>
<evidence type="ECO:0000256" key="9">
    <source>
        <dbReference type="ARBA" id="ARBA00022729"/>
    </source>
</evidence>
<dbReference type="GO" id="GO:0005524">
    <property type="term" value="F:ATP binding"/>
    <property type="evidence" value="ECO:0007669"/>
    <property type="project" value="UniProtKB-KW"/>
</dbReference>
<evidence type="ECO:0000256" key="12">
    <source>
        <dbReference type="ARBA" id="ARBA00022777"/>
    </source>
</evidence>
<dbReference type="InterPro" id="IPR011009">
    <property type="entry name" value="Kinase-like_dom_sf"/>
</dbReference>
<accession>A0AAP0EU48</accession>
<evidence type="ECO:0000256" key="8">
    <source>
        <dbReference type="ARBA" id="ARBA00022692"/>
    </source>
</evidence>
<keyword evidence="8" id="KW-0812">Transmembrane</keyword>
<gene>
    <name evidence="21" type="ORF">Syun_025182</name>
</gene>
<evidence type="ECO:0000256" key="6">
    <source>
        <dbReference type="ARBA" id="ARBA00022614"/>
    </source>
</evidence>
<dbReference type="SMART" id="SM00220">
    <property type="entry name" value="S_TKc"/>
    <property type="match status" value="1"/>
</dbReference>
<keyword evidence="13" id="KW-0067">ATP-binding</keyword>
<keyword evidence="7" id="KW-0808">Transferase</keyword>
<evidence type="ECO:0000256" key="4">
    <source>
        <dbReference type="ARBA" id="ARBA00022527"/>
    </source>
</evidence>
<keyword evidence="5" id="KW-0597">Phosphoprotein</keyword>
<evidence type="ECO:0000256" key="16">
    <source>
        <dbReference type="ARBA" id="ARBA00023170"/>
    </source>
</evidence>
<dbReference type="InterPro" id="IPR008271">
    <property type="entry name" value="Ser/Thr_kinase_AS"/>
</dbReference>
<evidence type="ECO:0000256" key="2">
    <source>
        <dbReference type="ARBA" id="ARBA00012513"/>
    </source>
</evidence>
<evidence type="ECO:0000256" key="15">
    <source>
        <dbReference type="ARBA" id="ARBA00023136"/>
    </source>
</evidence>
<keyword evidence="3" id="KW-1003">Cell membrane</keyword>
<dbReference type="FunFam" id="1.10.510.10:FF:000358">
    <property type="entry name" value="Putative leucine-rich repeat receptor-like serine/threonine-protein kinase"/>
    <property type="match status" value="1"/>
</dbReference>
<dbReference type="PROSITE" id="PS50011">
    <property type="entry name" value="PROTEIN_KINASE_DOM"/>
    <property type="match status" value="1"/>
</dbReference>
<comment type="caution">
    <text evidence="21">The sequence shown here is derived from an EMBL/GenBank/DDBJ whole genome shotgun (WGS) entry which is preliminary data.</text>
</comment>
<dbReference type="InterPro" id="IPR051564">
    <property type="entry name" value="LRR_receptor-like_kinase"/>
</dbReference>
<reference evidence="21 22" key="1">
    <citation type="submission" date="2024-01" db="EMBL/GenBank/DDBJ databases">
        <title>Genome assemblies of Stephania.</title>
        <authorList>
            <person name="Yang L."/>
        </authorList>
    </citation>
    <scope>NUCLEOTIDE SEQUENCE [LARGE SCALE GENOMIC DNA]</scope>
    <source>
        <strain evidence="21">YNDBR</strain>
        <tissue evidence="21">Leaf</tissue>
    </source>
</reference>
<feature type="domain" description="Protein kinase" evidence="20">
    <location>
        <begin position="1"/>
        <end position="284"/>
    </location>
</feature>
<name>A0AAP0EU48_9MAGN</name>
<evidence type="ECO:0000256" key="5">
    <source>
        <dbReference type="ARBA" id="ARBA00022553"/>
    </source>
</evidence>
<dbReference type="Gene3D" id="1.10.510.10">
    <property type="entry name" value="Transferase(Phosphotransferase) domain 1"/>
    <property type="match status" value="1"/>
</dbReference>
<dbReference type="PROSITE" id="PS00108">
    <property type="entry name" value="PROTEIN_KINASE_ST"/>
    <property type="match status" value="1"/>
</dbReference>
<comment type="catalytic activity">
    <reaction evidence="19">
        <text>L-seryl-[protein] + ATP = O-phospho-L-seryl-[protein] + ADP + H(+)</text>
        <dbReference type="Rhea" id="RHEA:17989"/>
        <dbReference type="Rhea" id="RHEA-COMP:9863"/>
        <dbReference type="Rhea" id="RHEA-COMP:11604"/>
        <dbReference type="ChEBI" id="CHEBI:15378"/>
        <dbReference type="ChEBI" id="CHEBI:29999"/>
        <dbReference type="ChEBI" id="CHEBI:30616"/>
        <dbReference type="ChEBI" id="CHEBI:83421"/>
        <dbReference type="ChEBI" id="CHEBI:456216"/>
        <dbReference type="EC" id="2.7.11.1"/>
    </reaction>
</comment>
<evidence type="ECO:0000256" key="11">
    <source>
        <dbReference type="ARBA" id="ARBA00022741"/>
    </source>
</evidence>
<dbReference type="PANTHER" id="PTHR48055:SF55">
    <property type="entry name" value="PROTEIN KINASE DOMAIN-CONTAINING PROTEIN"/>
    <property type="match status" value="1"/>
</dbReference>
<keyword evidence="12" id="KW-0418">Kinase</keyword>
<keyword evidence="17" id="KW-0325">Glycoprotein</keyword>